<dbReference type="InterPro" id="IPR004090">
    <property type="entry name" value="Chemotax_Me-accpt_rcpt"/>
</dbReference>
<feature type="transmembrane region" description="Helical" evidence="4">
    <location>
        <begin position="145"/>
        <end position="172"/>
    </location>
</feature>
<keyword evidence="1" id="KW-0145">Chemotaxis</keyword>
<dbReference type="GO" id="GO:0004888">
    <property type="term" value="F:transmembrane signaling receptor activity"/>
    <property type="evidence" value="ECO:0007669"/>
    <property type="project" value="InterPro"/>
</dbReference>
<dbReference type="GO" id="GO:0006935">
    <property type="term" value="P:chemotaxis"/>
    <property type="evidence" value="ECO:0007669"/>
    <property type="project" value="UniProtKB-KW"/>
</dbReference>
<evidence type="ECO:0000256" key="2">
    <source>
        <dbReference type="ARBA" id="ARBA00029447"/>
    </source>
</evidence>
<dbReference type="Pfam" id="PF00015">
    <property type="entry name" value="MCPsignal"/>
    <property type="match status" value="1"/>
</dbReference>
<keyword evidence="4" id="KW-1133">Transmembrane helix</keyword>
<dbReference type="SMART" id="SM00283">
    <property type="entry name" value="MA"/>
    <property type="match status" value="1"/>
</dbReference>
<keyword evidence="4" id="KW-0472">Membrane</keyword>
<feature type="transmembrane region" description="Helical" evidence="4">
    <location>
        <begin position="39"/>
        <end position="57"/>
    </location>
</feature>
<accession>A0A109J3R9</accession>
<evidence type="ECO:0000259" key="6">
    <source>
        <dbReference type="PROSITE" id="PS50885"/>
    </source>
</evidence>
<keyword evidence="4" id="KW-0812">Transmembrane</keyword>
<feature type="transmembrane region" description="Helical" evidence="4">
    <location>
        <begin position="12"/>
        <end position="32"/>
    </location>
</feature>
<dbReference type="GO" id="GO:0016020">
    <property type="term" value="C:membrane"/>
    <property type="evidence" value="ECO:0007669"/>
    <property type="project" value="InterPro"/>
</dbReference>
<sequence length="531" mass="56153">MDALEKLRARASFGIVGLLWINLVALTVRNLVRAESFDLPSVVAAAIITIIASFIWWRDRSAPATRIITSMAMATSVGFLVYGFEGSSLQIDLHMYFFAALAICAAWVDWRAIVAFAGLVALHHLVLYVAVPLAVFPGESHFNRVVLHATVLVLQAGALIALTSAMVSAFAIAERSVAQAQTAGRKATEMAEIARHADHKAAAAREAQEELRAKAHDSVTFAVTCLRSALSKLSKGDVTVRIAEELEGDLNDLRHAFNESVEQLDAVLRQVGDVANSVRNGTAQINSANSDLSQRTENQAASLSETAASLSHAVETVRQTCALAETVGSMVRKAKDGAEDSSAIVAHAVDAMLKIEGSSLEITQIIGVIDDIAFQTNLLALNAGVEAARAGEAGKGFAVVAQEVRELAQRSASAASEIKTLISASADHVKHGVALVDKTGQALHGIAGDVAAISGHIAEIVERSRQQSTELNGIGNAISDIDRNTQKNAIMVEESAAAIGFVAGEANVLEQLIRRFKVGAITSHNRIRAAA</sequence>
<organism evidence="7 8">
    <name type="scientific">Rhizobium altiplani</name>
    <dbReference type="NCBI Taxonomy" id="1864509"/>
    <lineage>
        <taxon>Bacteria</taxon>
        <taxon>Pseudomonadati</taxon>
        <taxon>Pseudomonadota</taxon>
        <taxon>Alphaproteobacteria</taxon>
        <taxon>Hyphomicrobiales</taxon>
        <taxon>Rhizobiaceae</taxon>
        <taxon>Rhizobium/Agrobacterium group</taxon>
        <taxon>Rhizobium</taxon>
    </lineage>
</organism>
<dbReference type="Gene3D" id="1.10.287.950">
    <property type="entry name" value="Methyl-accepting chemotaxis protein"/>
    <property type="match status" value="1"/>
</dbReference>
<comment type="similarity">
    <text evidence="2">Belongs to the methyl-accepting chemotaxis (MCP) protein family.</text>
</comment>
<feature type="transmembrane region" description="Helical" evidence="4">
    <location>
        <begin position="114"/>
        <end position="136"/>
    </location>
</feature>
<dbReference type="InterPro" id="IPR004089">
    <property type="entry name" value="MCPsignal_dom"/>
</dbReference>
<dbReference type="PANTHER" id="PTHR43531">
    <property type="entry name" value="PROTEIN ICFG"/>
    <property type="match status" value="1"/>
</dbReference>
<comment type="caution">
    <text evidence="7">The sequence shown here is derived from an EMBL/GenBank/DDBJ whole genome shotgun (WGS) entry which is preliminary data.</text>
</comment>
<keyword evidence="3" id="KW-0807">Transducer</keyword>
<reference evidence="7 8" key="1">
    <citation type="submission" date="2015-11" db="EMBL/GenBank/DDBJ databases">
        <title>Draft Genome Sequence of the Strain BR 10423 (Rhizobium sp.) isolated from nodules of Mimosa pudica.</title>
        <authorList>
            <person name="Barauna A.C."/>
            <person name="Zilli J.E."/>
            <person name="Simoes-Araujo J.L."/>
            <person name="Reis V.M."/>
            <person name="James E.K."/>
            <person name="Reis F.B.Jr."/>
            <person name="Rouws L.F."/>
            <person name="Passos S.R."/>
            <person name="Gois S.R."/>
        </authorList>
    </citation>
    <scope>NUCLEOTIDE SEQUENCE [LARGE SCALE GENOMIC DNA]</scope>
    <source>
        <strain evidence="7 8">BR10423</strain>
    </source>
</reference>
<keyword evidence="8" id="KW-1185">Reference proteome</keyword>
<dbReference type="PROSITE" id="PS50885">
    <property type="entry name" value="HAMP"/>
    <property type="match status" value="1"/>
</dbReference>
<evidence type="ECO:0000256" key="4">
    <source>
        <dbReference type="SAM" id="Phobius"/>
    </source>
</evidence>
<dbReference type="OrthoDB" id="3289104at2"/>
<dbReference type="CDD" id="cd11386">
    <property type="entry name" value="MCP_signal"/>
    <property type="match status" value="1"/>
</dbReference>
<dbReference type="InterPro" id="IPR003660">
    <property type="entry name" value="HAMP_dom"/>
</dbReference>
<evidence type="ECO:0000313" key="8">
    <source>
        <dbReference type="Proteomes" id="UP000068164"/>
    </source>
</evidence>
<dbReference type="PANTHER" id="PTHR43531:SF11">
    <property type="entry name" value="METHYL-ACCEPTING CHEMOTAXIS PROTEIN 3"/>
    <property type="match status" value="1"/>
</dbReference>
<evidence type="ECO:0000313" key="7">
    <source>
        <dbReference type="EMBL" id="KWV41774.1"/>
    </source>
</evidence>
<dbReference type="PRINTS" id="PR00260">
    <property type="entry name" value="CHEMTRNSDUCR"/>
</dbReference>
<gene>
    <name evidence="7" type="ORF">AS026_21560</name>
</gene>
<feature type="domain" description="HAMP" evidence="6">
    <location>
        <begin position="226"/>
        <end position="269"/>
    </location>
</feature>
<evidence type="ECO:0000259" key="5">
    <source>
        <dbReference type="PROSITE" id="PS50111"/>
    </source>
</evidence>
<protein>
    <recommendedName>
        <fullName evidence="9">Chemotaxis protein</fullName>
    </recommendedName>
</protein>
<evidence type="ECO:0000256" key="3">
    <source>
        <dbReference type="PROSITE-ProRule" id="PRU00284"/>
    </source>
</evidence>
<feature type="domain" description="Methyl-accepting transducer" evidence="5">
    <location>
        <begin position="274"/>
        <end position="503"/>
    </location>
</feature>
<dbReference type="EMBL" id="LNCD01000138">
    <property type="protein sequence ID" value="KWV41774.1"/>
    <property type="molecule type" value="Genomic_DNA"/>
</dbReference>
<dbReference type="GO" id="GO:0007165">
    <property type="term" value="P:signal transduction"/>
    <property type="evidence" value="ECO:0007669"/>
    <property type="project" value="UniProtKB-KW"/>
</dbReference>
<evidence type="ECO:0000256" key="1">
    <source>
        <dbReference type="ARBA" id="ARBA00022500"/>
    </source>
</evidence>
<dbReference type="SUPFAM" id="SSF58104">
    <property type="entry name" value="Methyl-accepting chemotaxis protein (MCP) signaling domain"/>
    <property type="match status" value="1"/>
</dbReference>
<dbReference type="RefSeq" id="WP_062374890.1">
    <property type="nucleotide sequence ID" value="NZ_LNCD01000138.1"/>
</dbReference>
<proteinExistence type="inferred from homology"/>
<evidence type="ECO:0008006" key="9">
    <source>
        <dbReference type="Google" id="ProtNLM"/>
    </source>
</evidence>
<dbReference type="Proteomes" id="UP000068164">
    <property type="component" value="Unassembled WGS sequence"/>
</dbReference>
<dbReference type="AlphaFoldDB" id="A0A109J3R9"/>
<name>A0A109J3R9_9HYPH</name>
<feature type="transmembrane region" description="Helical" evidence="4">
    <location>
        <begin position="63"/>
        <end position="84"/>
    </location>
</feature>
<dbReference type="PROSITE" id="PS50111">
    <property type="entry name" value="CHEMOTAXIS_TRANSDUC_2"/>
    <property type="match status" value="1"/>
</dbReference>
<dbReference type="InterPro" id="IPR051310">
    <property type="entry name" value="MCP_chemotaxis"/>
</dbReference>